<evidence type="ECO:0000256" key="3">
    <source>
        <dbReference type="ARBA" id="ARBA00022801"/>
    </source>
</evidence>
<feature type="compositionally biased region" description="Low complexity" evidence="7">
    <location>
        <begin position="1"/>
        <end position="41"/>
    </location>
</feature>
<dbReference type="HAMAP" id="MF_00378">
    <property type="entry name" value="Exonuc_7_L"/>
    <property type="match status" value="1"/>
</dbReference>
<reference evidence="10" key="2">
    <citation type="submission" date="2021-04" db="EMBL/GenBank/DDBJ databases">
        <authorList>
            <person name="Gilroy R."/>
        </authorList>
    </citation>
    <scope>NUCLEOTIDE SEQUENCE</scope>
    <source>
        <strain evidence="10">USASDec5-558</strain>
    </source>
</reference>
<keyword evidence="3 5" id="KW-0378">Hydrolase</keyword>
<dbReference type="PANTHER" id="PTHR30008">
    <property type="entry name" value="EXODEOXYRIBONUCLEASE 7 LARGE SUBUNIT"/>
    <property type="match status" value="1"/>
</dbReference>
<reference evidence="10" key="1">
    <citation type="journal article" date="2021" name="PeerJ">
        <title>Extensive microbial diversity within the chicken gut microbiome revealed by metagenomics and culture.</title>
        <authorList>
            <person name="Gilroy R."/>
            <person name="Ravi A."/>
            <person name="Getino M."/>
            <person name="Pursley I."/>
            <person name="Horton D.L."/>
            <person name="Alikhan N.F."/>
            <person name="Baker D."/>
            <person name="Gharbi K."/>
            <person name="Hall N."/>
            <person name="Watson M."/>
            <person name="Adriaenssens E.M."/>
            <person name="Foster-Nyarko E."/>
            <person name="Jarju S."/>
            <person name="Secka A."/>
            <person name="Antonio M."/>
            <person name="Oren A."/>
            <person name="Chaudhuri R.R."/>
            <person name="La Ragione R."/>
            <person name="Hildebrand F."/>
            <person name="Pallen M.J."/>
        </authorList>
    </citation>
    <scope>NUCLEOTIDE SEQUENCE</scope>
    <source>
        <strain evidence="10">USASDec5-558</strain>
    </source>
</reference>
<evidence type="ECO:0000256" key="6">
    <source>
        <dbReference type="SAM" id="Coils"/>
    </source>
</evidence>
<proteinExistence type="inferred from homology"/>
<evidence type="ECO:0000313" key="11">
    <source>
        <dbReference type="Proteomes" id="UP000886829"/>
    </source>
</evidence>
<feature type="region of interest" description="Disordered" evidence="7">
    <location>
        <begin position="1"/>
        <end position="77"/>
    </location>
</feature>
<dbReference type="GO" id="GO:0008855">
    <property type="term" value="F:exodeoxyribonuclease VII activity"/>
    <property type="evidence" value="ECO:0007669"/>
    <property type="project" value="UniProtKB-UniRule"/>
</dbReference>
<evidence type="ECO:0000259" key="9">
    <source>
        <dbReference type="Pfam" id="PF13742"/>
    </source>
</evidence>
<keyword evidence="6" id="KW-0175">Coiled coil</keyword>
<sequence>MAYWGNTRQQQQWQGNQSSQPQWQTAQAQPQVQPQWQQQSAYGQYPDSASYGRPYADLSQSQPQPQPWAQPVSVPQSQVSHRVVQHGDYALPDPIPAAPAYAATAAPAYAAPAAPRQYASRSSHSRSKKSPEAIAQALLAQENMALSVSDFVEASNGFFKNLGKVFVKGEISAISGTGHMYFSLKDATSSVNCVLFRNRFSQLLFQPAVGQTVLVLGEMSLYKKNGSFSINVESMVLAGDGMLMAQLRLLEQQLEREGVFSRNWPRPRVIQRVAVVTSLNGRARYDLTMNALRRNPMLELIFVEAKVQGVDAAQSIVQSLEFTYRNAQQWGLDAIVLTRGGGAFEDLLCFSSEDVVRMVARSPVYIISAVGHDEDRPLCDRAADVRVSTPTAAAIAITPITRNDLLAYIDQAVKRADNELIIQLDQRYIAFNNMLQRLLNSRVAFNLEAMERTWQSLCYSLDQSMLQRLGWIKGQIISCENRLLQHGLQERLSGYEQRLMYAQQLLYGVEQRLMQMGSVLQNYTQLLVYNTPWQGSLERYQLYLKSLEQRLEAALQQYLMQTQARLQRVTQILLAASNQWPDRLDRLDMQCHSLEQRLEVALQQYLQQAQERLRSCAQALDFDFDLVSEQVIAAPMPSSMQAAGAMSPESELDLPRNFSVITKHASERLALLSRDLLHLNPLYQLERGLSLTTLDGLHSVTGKELKVDDELVTLLHDATVYSKVTKLDPPSKILTQGAEELAAEALDAED</sequence>
<comment type="subunit">
    <text evidence="5">Heterooligomer composed of large and small subunits.</text>
</comment>
<name>A0A9D1WD75_9GAMM</name>
<evidence type="ECO:0000256" key="5">
    <source>
        <dbReference type="HAMAP-Rule" id="MF_00378"/>
    </source>
</evidence>
<organism evidence="10 11">
    <name type="scientific">Candidatus Anaerobiospirillum pullistercoris</name>
    <dbReference type="NCBI Taxonomy" id="2838452"/>
    <lineage>
        <taxon>Bacteria</taxon>
        <taxon>Pseudomonadati</taxon>
        <taxon>Pseudomonadota</taxon>
        <taxon>Gammaproteobacteria</taxon>
        <taxon>Aeromonadales</taxon>
        <taxon>Succinivibrionaceae</taxon>
        <taxon>Anaerobiospirillum</taxon>
    </lineage>
</organism>
<dbReference type="Proteomes" id="UP000886829">
    <property type="component" value="Unassembled WGS sequence"/>
</dbReference>
<dbReference type="Pfam" id="PF13742">
    <property type="entry name" value="tRNA_anti_2"/>
    <property type="match status" value="1"/>
</dbReference>
<dbReference type="GO" id="GO:0003676">
    <property type="term" value="F:nucleic acid binding"/>
    <property type="evidence" value="ECO:0007669"/>
    <property type="project" value="InterPro"/>
</dbReference>
<evidence type="ECO:0000259" key="8">
    <source>
        <dbReference type="Pfam" id="PF02601"/>
    </source>
</evidence>
<protein>
    <recommendedName>
        <fullName evidence="5">Exodeoxyribonuclease 7 large subunit</fullName>
        <ecNumber evidence="5">3.1.11.6</ecNumber>
    </recommendedName>
    <alternativeName>
        <fullName evidence="5">Exodeoxyribonuclease VII large subunit</fullName>
        <shortName evidence="5">Exonuclease VII large subunit</shortName>
    </alternativeName>
</protein>
<dbReference type="InterPro" id="IPR025824">
    <property type="entry name" value="OB-fold_nuc-bd_dom"/>
</dbReference>
<dbReference type="Gene3D" id="2.40.50.1010">
    <property type="match status" value="1"/>
</dbReference>
<comment type="caution">
    <text evidence="10">The sequence shown here is derived from an EMBL/GenBank/DDBJ whole genome shotgun (WGS) entry which is preliminary data.</text>
</comment>
<dbReference type="EMBL" id="DXEV01000104">
    <property type="protein sequence ID" value="HIX56910.1"/>
    <property type="molecule type" value="Genomic_DNA"/>
</dbReference>
<keyword evidence="1 5" id="KW-0963">Cytoplasm</keyword>
<feature type="compositionally biased region" description="Low complexity" evidence="7">
    <location>
        <begin position="59"/>
        <end position="77"/>
    </location>
</feature>
<dbReference type="GO" id="GO:0009318">
    <property type="term" value="C:exodeoxyribonuclease VII complex"/>
    <property type="evidence" value="ECO:0007669"/>
    <property type="project" value="UniProtKB-UniRule"/>
</dbReference>
<accession>A0A9D1WD75</accession>
<comment type="subcellular location">
    <subcellularLocation>
        <location evidence="5">Cytoplasm</location>
    </subcellularLocation>
</comment>
<evidence type="ECO:0000256" key="1">
    <source>
        <dbReference type="ARBA" id="ARBA00022490"/>
    </source>
</evidence>
<dbReference type="EC" id="3.1.11.6" evidence="5"/>
<evidence type="ECO:0000256" key="4">
    <source>
        <dbReference type="ARBA" id="ARBA00022839"/>
    </source>
</evidence>
<dbReference type="InterPro" id="IPR003753">
    <property type="entry name" value="Exonuc_VII_L"/>
</dbReference>
<evidence type="ECO:0000313" key="10">
    <source>
        <dbReference type="EMBL" id="HIX56910.1"/>
    </source>
</evidence>
<dbReference type="PANTHER" id="PTHR30008:SF0">
    <property type="entry name" value="EXODEOXYRIBONUCLEASE 7 LARGE SUBUNIT"/>
    <property type="match status" value="1"/>
</dbReference>
<evidence type="ECO:0000256" key="7">
    <source>
        <dbReference type="SAM" id="MobiDB-lite"/>
    </source>
</evidence>
<dbReference type="NCBIfam" id="TIGR00237">
    <property type="entry name" value="xseA"/>
    <property type="match status" value="1"/>
</dbReference>
<keyword evidence="2 5" id="KW-0540">Nuclease</keyword>
<comment type="similarity">
    <text evidence="5">Belongs to the XseA family.</text>
</comment>
<feature type="domain" description="OB-fold nucleic acid binding" evidence="9">
    <location>
        <begin position="147"/>
        <end position="235"/>
    </location>
</feature>
<evidence type="ECO:0000256" key="2">
    <source>
        <dbReference type="ARBA" id="ARBA00022722"/>
    </source>
</evidence>
<dbReference type="InterPro" id="IPR020579">
    <property type="entry name" value="Exonuc_VII_lsu_C"/>
</dbReference>
<dbReference type="GO" id="GO:0006308">
    <property type="term" value="P:DNA catabolic process"/>
    <property type="evidence" value="ECO:0007669"/>
    <property type="project" value="UniProtKB-UniRule"/>
</dbReference>
<dbReference type="GO" id="GO:0005737">
    <property type="term" value="C:cytoplasm"/>
    <property type="evidence" value="ECO:0007669"/>
    <property type="project" value="UniProtKB-SubCell"/>
</dbReference>
<feature type="domain" description="Exonuclease VII large subunit C-terminal" evidence="8">
    <location>
        <begin position="541"/>
        <end position="721"/>
    </location>
</feature>
<gene>
    <name evidence="5 10" type="primary">xseA</name>
    <name evidence="10" type="ORF">H9850_05510</name>
</gene>
<dbReference type="Pfam" id="PF02601">
    <property type="entry name" value="Exonuc_VII_L"/>
    <property type="match status" value="2"/>
</dbReference>
<feature type="coiled-coil region" evidence="6">
    <location>
        <begin position="537"/>
        <end position="604"/>
    </location>
</feature>
<comment type="catalytic activity">
    <reaction evidence="5">
        <text>Exonucleolytic cleavage in either 5'- to 3'- or 3'- to 5'-direction to yield nucleoside 5'-phosphates.</text>
        <dbReference type="EC" id="3.1.11.6"/>
    </reaction>
</comment>
<dbReference type="AlphaFoldDB" id="A0A9D1WD75"/>
<dbReference type="CDD" id="cd04489">
    <property type="entry name" value="ExoVII_LU_OBF"/>
    <property type="match status" value="1"/>
</dbReference>
<keyword evidence="4 5" id="KW-0269">Exonuclease</keyword>
<comment type="function">
    <text evidence="5">Bidirectionally degrades single-stranded DNA into large acid-insoluble oligonucleotides, which are then degraded further into small acid-soluble oligonucleotides.</text>
</comment>
<feature type="domain" description="Exonuclease VII large subunit C-terminal" evidence="8">
    <location>
        <begin position="262"/>
        <end position="527"/>
    </location>
</feature>